<dbReference type="PANTHER" id="PTHR11923:SF104">
    <property type="entry name" value="FI07620P"/>
    <property type="match status" value="1"/>
</dbReference>
<protein>
    <submittedName>
        <fullName evidence="12">Scavenger receptor class B member 1</fullName>
    </submittedName>
</protein>
<keyword evidence="6 11" id="KW-0472">Membrane</keyword>
<dbReference type="Pfam" id="PF01130">
    <property type="entry name" value="CD36"/>
    <property type="match status" value="1"/>
</dbReference>
<dbReference type="AlphaFoldDB" id="E2AWE0"/>
<feature type="transmembrane region" description="Helical" evidence="11">
    <location>
        <begin position="12"/>
        <end position="33"/>
    </location>
</feature>
<evidence type="ECO:0000256" key="2">
    <source>
        <dbReference type="ARBA" id="ARBA00010532"/>
    </source>
</evidence>
<comment type="subcellular location">
    <subcellularLocation>
        <location evidence="1">Cell membrane</location>
        <topology evidence="1">Multi-pass membrane protein</topology>
    </subcellularLocation>
</comment>
<accession>E2AWE0</accession>
<keyword evidence="4 11" id="KW-0812">Transmembrane</keyword>
<dbReference type="GO" id="GO:0005737">
    <property type="term" value="C:cytoplasm"/>
    <property type="evidence" value="ECO:0007669"/>
    <property type="project" value="TreeGrafter"/>
</dbReference>
<dbReference type="InParanoid" id="E2AWE0"/>
<evidence type="ECO:0000256" key="4">
    <source>
        <dbReference type="ARBA" id="ARBA00022692"/>
    </source>
</evidence>
<keyword evidence="3" id="KW-1003">Cell membrane</keyword>
<evidence type="ECO:0000256" key="6">
    <source>
        <dbReference type="ARBA" id="ARBA00023136"/>
    </source>
</evidence>
<evidence type="ECO:0000256" key="1">
    <source>
        <dbReference type="ARBA" id="ARBA00004651"/>
    </source>
</evidence>
<comment type="similarity">
    <text evidence="2">Belongs to the CD36 family.</text>
</comment>
<evidence type="ECO:0000313" key="12">
    <source>
        <dbReference type="EMBL" id="EFN62240.1"/>
    </source>
</evidence>
<feature type="disulfide bond" evidence="10">
    <location>
        <begin position="269"/>
        <end position="338"/>
    </location>
</feature>
<evidence type="ECO:0000256" key="10">
    <source>
        <dbReference type="PIRSR" id="PIRSR605428-52"/>
    </source>
</evidence>
<dbReference type="OMA" id="AITYPHF"/>
<dbReference type="InterPro" id="IPR002159">
    <property type="entry name" value="CD36_fam"/>
</dbReference>
<name>E2AWE0_CAMFO</name>
<dbReference type="GO" id="GO:0005886">
    <property type="term" value="C:plasma membrane"/>
    <property type="evidence" value="ECO:0007669"/>
    <property type="project" value="UniProtKB-SubCell"/>
</dbReference>
<dbReference type="GO" id="GO:0005044">
    <property type="term" value="F:scavenger receptor activity"/>
    <property type="evidence" value="ECO:0007669"/>
    <property type="project" value="TreeGrafter"/>
</dbReference>
<proteinExistence type="inferred from homology"/>
<evidence type="ECO:0000256" key="3">
    <source>
        <dbReference type="ARBA" id="ARBA00022475"/>
    </source>
</evidence>
<evidence type="ECO:0000313" key="13">
    <source>
        <dbReference type="Proteomes" id="UP000000311"/>
    </source>
</evidence>
<dbReference type="PRINTS" id="PR01610">
    <property type="entry name" value="CD36ANTIGEN"/>
</dbReference>
<sequence length="546" mass="62634">MKSMIVYQQFKKCTILFTLGIVCIFLTYVIYVVDPINILIKYNTQMTPHSFLFSIWKKPPVDIYLNVYIFNITNPVEFLSGKEKLKVQEVGPYVYQEFLENNNITFNDNGTLTYIPRRKIVYVPEMSVNNPAKDMLNVPNIPLLGVSSALHDAGFLVNYPVVQLANVMGSKPILNISVYDYLWGYEDSMVTLASEIVPNFINFKKFGLLDRMYDEGENIVTMNLRKNSDMVNEKGRYLSIDKYNGSPGLAQWGYIETEDNKTQEGNSICNTIQGATEGIIFPPRMDKRAIFRVFRKAFCRTLPIKFKKEVKQDGLSGYLYTLTDDFAEPPDRNSDNECYCRKKKTCLKKGLCNLTPCYYNIPAAVSLPHFLDADPSLLEDIEGLKPDRKKHESFAILQQAFGIPIKVHSRMQTNLIMYPTRYNSKIAVFNDIAVPIFWTDMYIPFLPTYLYILLILILQILPIAQTVLIYLLGIIGMMMIVLSLTSTLRIFNKQQQEQEQEAIRSLNNPDLKIPLCNGQYNSINILPIIKKITSKTDLFTVEAPYS</sequence>
<keyword evidence="9" id="KW-0325">Glycoprotein</keyword>
<feature type="transmembrane region" description="Helical" evidence="11">
    <location>
        <begin position="468"/>
        <end position="491"/>
    </location>
</feature>
<organism evidence="13">
    <name type="scientific">Camponotus floridanus</name>
    <name type="common">Florida carpenter ant</name>
    <dbReference type="NCBI Taxonomy" id="104421"/>
    <lineage>
        <taxon>Eukaryota</taxon>
        <taxon>Metazoa</taxon>
        <taxon>Ecdysozoa</taxon>
        <taxon>Arthropoda</taxon>
        <taxon>Hexapoda</taxon>
        <taxon>Insecta</taxon>
        <taxon>Pterygota</taxon>
        <taxon>Neoptera</taxon>
        <taxon>Endopterygota</taxon>
        <taxon>Hymenoptera</taxon>
        <taxon>Apocrita</taxon>
        <taxon>Aculeata</taxon>
        <taxon>Formicoidea</taxon>
        <taxon>Formicidae</taxon>
        <taxon>Formicinae</taxon>
        <taxon>Camponotus</taxon>
    </lineage>
</organism>
<gene>
    <name evidence="12" type="ORF">EAG_12403</name>
</gene>
<feature type="disulfide bond" evidence="10">
    <location>
        <begin position="340"/>
        <end position="346"/>
    </location>
</feature>
<reference evidence="12 13" key="1">
    <citation type="journal article" date="2010" name="Science">
        <title>Genomic comparison of the ants Camponotus floridanus and Harpegnathos saltator.</title>
        <authorList>
            <person name="Bonasio R."/>
            <person name="Zhang G."/>
            <person name="Ye C."/>
            <person name="Mutti N.S."/>
            <person name="Fang X."/>
            <person name="Qin N."/>
            <person name="Donahue G."/>
            <person name="Yang P."/>
            <person name="Li Q."/>
            <person name="Li C."/>
            <person name="Zhang P."/>
            <person name="Huang Z."/>
            <person name="Berger S.L."/>
            <person name="Reinberg D."/>
            <person name="Wang J."/>
            <person name="Liebig J."/>
        </authorList>
    </citation>
    <scope>NUCLEOTIDE SEQUENCE [LARGE SCALE GENOMIC DNA]</scope>
    <source>
        <strain evidence="13">C129</strain>
    </source>
</reference>
<keyword evidence="13" id="KW-1185">Reference proteome</keyword>
<evidence type="ECO:0000256" key="8">
    <source>
        <dbReference type="ARBA" id="ARBA00023170"/>
    </source>
</evidence>
<dbReference type="PANTHER" id="PTHR11923">
    <property type="entry name" value="SCAVENGER RECEPTOR CLASS B TYPE-1 SR-B1"/>
    <property type="match status" value="1"/>
</dbReference>
<keyword evidence="8 12" id="KW-0675">Receptor</keyword>
<keyword evidence="7 10" id="KW-1015">Disulfide bond</keyword>
<dbReference type="FunCoup" id="E2AWE0">
    <property type="interactions" value="12"/>
</dbReference>
<evidence type="ECO:0000256" key="5">
    <source>
        <dbReference type="ARBA" id="ARBA00022989"/>
    </source>
</evidence>
<feature type="transmembrane region" description="Helical" evidence="11">
    <location>
        <begin position="441"/>
        <end position="461"/>
    </location>
</feature>
<dbReference type="OrthoDB" id="18585at2759"/>
<evidence type="ECO:0000256" key="9">
    <source>
        <dbReference type="ARBA" id="ARBA00023180"/>
    </source>
</evidence>
<evidence type="ECO:0000256" key="7">
    <source>
        <dbReference type="ARBA" id="ARBA00023157"/>
    </source>
</evidence>
<dbReference type="InterPro" id="IPR005428">
    <property type="entry name" value="CD36/SCARB1/SNMP1"/>
</dbReference>
<keyword evidence="5 11" id="KW-1133">Transmembrane helix</keyword>
<evidence type="ECO:0000256" key="11">
    <source>
        <dbReference type="SAM" id="Phobius"/>
    </source>
</evidence>
<feature type="disulfide bond" evidence="10">
    <location>
        <begin position="299"/>
        <end position="357"/>
    </location>
</feature>
<dbReference type="EMBL" id="GL443286">
    <property type="protein sequence ID" value="EFN62240.1"/>
    <property type="molecule type" value="Genomic_DNA"/>
</dbReference>
<dbReference type="PRINTS" id="PR01609">
    <property type="entry name" value="CD36FAMILY"/>
</dbReference>
<dbReference type="Proteomes" id="UP000000311">
    <property type="component" value="Unassembled WGS sequence"/>
</dbReference>